<dbReference type="EMBL" id="JALHLE010000012">
    <property type="protein sequence ID" value="MCJ2178872.1"/>
    <property type="molecule type" value="Genomic_DNA"/>
</dbReference>
<comment type="caution">
    <text evidence="2">The sequence shown here is derived from an EMBL/GenBank/DDBJ whole genome shotgun (WGS) entry which is preliminary data.</text>
</comment>
<keyword evidence="1" id="KW-0732">Signal</keyword>
<reference evidence="2" key="1">
    <citation type="submission" date="2022-03" db="EMBL/GenBank/DDBJ databases">
        <title>Identification of a novel bacterium isolated from mangrove sediments.</title>
        <authorList>
            <person name="Pan X."/>
        </authorList>
    </citation>
    <scope>NUCLEOTIDE SEQUENCE</scope>
    <source>
        <strain evidence="2">B2580</strain>
    </source>
</reference>
<evidence type="ECO:0000256" key="1">
    <source>
        <dbReference type="SAM" id="SignalP"/>
    </source>
</evidence>
<evidence type="ECO:0000313" key="2">
    <source>
        <dbReference type="EMBL" id="MCJ2178872.1"/>
    </source>
</evidence>
<dbReference type="Proteomes" id="UP001162880">
    <property type="component" value="Unassembled WGS sequence"/>
</dbReference>
<feature type="chain" id="PRO_5046427582" evidence="1">
    <location>
        <begin position="32"/>
        <end position="124"/>
    </location>
</feature>
<accession>A0ABT0B1F6</accession>
<evidence type="ECO:0000313" key="3">
    <source>
        <dbReference type="Proteomes" id="UP001162880"/>
    </source>
</evidence>
<organism evidence="2 3">
    <name type="scientific">Novosphingobium album</name>
    <name type="common">ex Hu et al. 2023</name>
    <dbReference type="NCBI Taxonomy" id="2930093"/>
    <lineage>
        <taxon>Bacteria</taxon>
        <taxon>Pseudomonadati</taxon>
        <taxon>Pseudomonadota</taxon>
        <taxon>Alphaproteobacteria</taxon>
        <taxon>Sphingomonadales</taxon>
        <taxon>Sphingomonadaceae</taxon>
        <taxon>Novosphingobium</taxon>
    </lineage>
</organism>
<gene>
    <name evidence="2" type="ORF">MTR64_09880</name>
</gene>
<sequence length="124" mass="13910">MRVSHFAPALCALAFAAALGSAAFVSTPARADDPKDPSMRTAEARARDKAIIKKLNEDQLAYVRKRDAEYAKGWNAYREAQSGNHYEADQRAYEDAHRDYESAMASWRNDVAACRAGYYERCAR</sequence>
<protein>
    <submittedName>
        <fullName evidence="2">Uncharacterized protein</fullName>
    </submittedName>
</protein>
<dbReference type="RefSeq" id="WP_243993318.1">
    <property type="nucleotide sequence ID" value="NZ_JALHLE010000012.1"/>
</dbReference>
<keyword evidence="3" id="KW-1185">Reference proteome</keyword>
<feature type="signal peptide" evidence="1">
    <location>
        <begin position="1"/>
        <end position="31"/>
    </location>
</feature>
<proteinExistence type="predicted"/>
<name>A0ABT0B1F6_9SPHN</name>